<dbReference type="GO" id="GO:0000014">
    <property type="term" value="F:single-stranded DNA endodeoxyribonuclease activity"/>
    <property type="evidence" value="ECO:0007669"/>
    <property type="project" value="TreeGrafter"/>
</dbReference>
<name>A0A087UC25_STEMI</name>
<dbReference type="InterPro" id="IPR052709">
    <property type="entry name" value="Transposase-MT_Hybrid"/>
</dbReference>
<organism evidence="1 2">
    <name type="scientific">Stegodyphus mimosarum</name>
    <name type="common">African social velvet spider</name>
    <dbReference type="NCBI Taxonomy" id="407821"/>
    <lineage>
        <taxon>Eukaryota</taxon>
        <taxon>Metazoa</taxon>
        <taxon>Ecdysozoa</taxon>
        <taxon>Arthropoda</taxon>
        <taxon>Chelicerata</taxon>
        <taxon>Arachnida</taxon>
        <taxon>Araneae</taxon>
        <taxon>Araneomorphae</taxon>
        <taxon>Entelegynae</taxon>
        <taxon>Eresoidea</taxon>
        <taxon>Eresidae</taxon>
        <taxon>Stegodyphus</taxon>
    </lineage>
</organism>
<dbReference type="OrthoDB" id="6508494at2759"/>
<proteinExistence type="predicted"/>
<dbReference type="Proteomes" id="UP000054359">
    <property type="component" value="Unassembled WGS sequence"/>
</dbReference>
<dbReference type="PANTHER" id="PTHR46060">
    <property type="entry name" value="MARINER MOS1 TRANSPOSASE-LIKE PROTEIN"/>
    <property type="match status" value="1"/>
</dbReference>
<accession>A0A087UC25</accession>
<dbReference type="PANTHER" id="PTHR46060:SF2">
    <property type="entry name" value="HISTONE-LYSINE N-METHYLTRANSFERASE SETMAR"/>
    <property type="match status" value="1"/>
</dbReference>
<dbReference type="OMA" id="IACHKLE"/>
<dbReference type="GO" id="GO:0005634">
    <property type="term" value="C:nucleus"/>
    <property type="evidence" value="ECO:0007669"/>
    <property type="project" value="TreeGrafter"/>
</dbReference>
<dbReference type="GO" id="GO:0000793">
    <property type="term" value="C:condensed chromosome"/>
    <property type="evidence" value="ECO:0007669"/>
    <property type="project" value="TreeGrafter"/>
</dbReference>
<dbReference type="GO" id="GO:0000729">
    <property type="term" value="P:DNA double-strand break processing"/>
    <property type="evidence" value="ECO:0007669"/>
    <property type="project" value="TreeGrafter"/>
</dbReference>
<dbReference type="GO" id="GO:0003697">
    <property type="term" value="F:single-stranded DNA binding"/>
    <property type="evidence" value="ECO:0007669"/>
    <property type="project" value="TreeGrafter"/>
</dbReference>
<dbReference type="GO" id="GO:0015074">
    <property type="term" value="P:DNA integration"/>
    <property type="evidence" value="ECO:0007669"/>
    <property type="project" value="TreeGrafter"/>
</dbReference>
<dbReference type="GO" id="GO:0044774">
    <property type="term" value="P:mitotic DNA integrity checkpoint signaling"/>
    <property type="evidence" value="ECO:0007669"/>
    <property type="project" value="TreeGrafter"/>
</dbReference>
<dbReference type="GO" id="GO:0003690">
    <property type="term" value="F:double-stranded DNA binding"/>
    <property type="evidence" value="ECO:0007669"/>
    <property type="project" value="TreeGrafter"/>
</dbReference>
<protein>
    <submittedName>
        <fullName evidence="1">Histone-lysine N-methyltransferase SETMAR</fullName>
    </submittedName>
</protein>
<evidence type="ECO:0000313" key="1">
    <source>
        <dbReference type="EMBL" id="KFM74914.1"/>
    </source>
</evidence>
<dbReference type="AlphaFoldDB" id="A0A087UC25"/>
<keyword evidence="1" id="KW-0808">Transferase</keyword>
<reference evidence="1 2" key="1">
    <citation type="submission" date="2013-11" db="EMBL/GenBank/DDBJ databases">
        <title>Genome sequencing of Stegodyphus mimosarum.</title>
        <authorList>
            <person name="Bechsgaard J."/>
        </authorList>
    </citation>
    <scope>NUCLEOTIDE SEQUENCE [LARGE SCALE GENOMIC DNA]</scope>
</reference>
<dbReference type="GO" id="GO:0042800">
    <property type="term" value="F:histone H3K4 methyltransferase activity"/>
    <property type="evidence" value="ECO:0007669"/>
    <property type="project" value="TreeGrafter"/>
</dbReference>
<dbReference type="GO" id="GO:0044547">
    <property type="term" value="F:DNA topoisomerase binding"/>
    <property type="evidence" value="ECO:0007669"/>
    <property type="project" value="TreeGrafter"/>
</dbReference>
<dbReference type="GO" id="GO:0035861">
    <property type="term" value="C:site of double-strand break"/>
    <property type="evidence" value="ECO:0007669"/>
    <property type="project" value="TreeGrafter"/>
</dbReference>
<dbReference type="GO" id="GO:0046975">
    <property type="term" value="F:histone H3K36 methyltransferase activity"/>
    <property type="evidence" value="ECO:0007669"/>
    <property type="project" value="TreeGrafter"/>
</dbReference>
<keyword evidence="2" id="KW-1185">Reference proteome</keyword>
<sequence>MTNRAIRTWFVKFCSGDTTLKHELRVGRPFDFDNDLLKAILEQNLHQLTSGIAERLNILTSIACHKLEKSGKFSKLST</sequence>
<dbReference type="GO" id="GO:0006303">
    <property type="term" value="P:double-strand break repair via nonhomologous end joining"/>
    <property type="evidence" value="ECO:0007669"/>
    <property type="project" value="TreeGrafter"/>
</dbReference>
<gene>
    <name evidence="1" type="ORF">X975_01637</name>
</gene>
<dbReference type="GO" id="GO:0031297">
    <property type="term" value="P:replication fork processing"/>
    <property type="evidence" value="ECO:0007669"/>
    <property type="project" value="TreeGrafter"/>
</dbReference>
<feature type="non-terminal residue" evidence="1">
    <location>
        <position position="78"/>
    </location>
</feature>
<evidence type="ECO:0000313" key="2">
    <source>
        <dbReference type="Proteomes" id="UP000054359"/>
    </source>
</evidence>
<dbReference type="STRING" id="407821.A0A087UC25"/>
<dbReference type="EMBL" id="KK119164">
    <property type="protein sequence ID" value="KFM74914.1"/>
    <property type="molecule type" value="Genomic_DNA"/>
</dbReference>
<keyword evidence="1" id="KW-0489">Methyltransferase</keyword>
<dbReference type="GO" id="GO:0032259">
    <property type="term" value="P:methylation"/>
    <property type="evidence" value="ECO:0007669"/>
    <property type="project" value="UniProtKB-KW"/>
</dbReference>